<evidence type="ECO:0000313" key="3">
    <source>
        <dbReference type="Proteomes" id="UP000033874"/>
    </source>
</evidence>
<reference evidence="2 3" key="1">
    <citation type="submission" date="2015-04" db="EMBL/GenBank/DDBJ databases">
        <title>Genome sequence of aromatic hydrocarbons-degrading Sphingobium chungbukense DJ77.</title>
        <authorList>
            <person name="Kim Y.-C."/>
            <person name="Chae J.-C."/>
        </authorList>
    </citation>
    <scope>NUCLEOTIDE SEQUENCE [LARGE SCALE GENOMIC DNA]</scope>
    <source>
        <strain evidence="2 3">DJ77</strain>
    </source>
</reference>
<organism evidence="2 3">
    <name type="scientific">Sphingobium chungbukense</name>
    <dbReference type="NCBI Taxonomy" id="56193"/>
    <lineage>
        <taxon>Bacteria</taxon>
        <taxon>Pseudomonadati</taxon>
        <taxon>Pseudomonadota</taxon>
        <taxon>Alphaproteobacteria</taxon>
        <taxon>Sphingomonadales</taxon>
        <taxon>Sphingomonadaceae</taxon>
        <taxon>Sphingobium</taxon>
    </lineage>
</organism>
<dbReference type="AlphaFoldDB" id="A0A0M3ANT4"/>
<dbReference type="Gene3D" id="3.40.50.1820">
    <property type="entry name" value="alpha/beta hydrolase"/>
    <property type="match status" value="1"/>
</dbReference>
<gene>
    <name evidence="2" type="ORF">YP76_14610</name>
</gene>
<dbReference type="STRING" id="56193.YP76_14610"/>
<sequence length="284" mass="30574">MDGGTGIPVRDTILWVDDTGETDLPPILCLHSLFLDGRMFDALVPAAKGRFRVIRPDFRGQGSSAPSTQAVVTMDCCADDMIALIETLGLPPVHLIAASMGGDVAVRIAARRPDLCASMVMMGSSVRGEPDDQKAHFTDLLDRTYATGFVGGDLDMMMSIMFGATTRSNPEKQAMLDHWRLHIGRLAPSTWAAMHGVVERPSAVSLLPQVKAQTLVYLSDEDVARPQEWTHEVVNNIPGAKLARLEGVGHSPILEVPDVVIPSTLDFMASAQRALEIRPAPAGA</sequence>
<dbReference type="PATRIC" id="fig|56193.3.peg.3051"/>
<dbReference type="EMBL" id="LBIC01000006">
    <property type="protein sequence ID" value="KKW91603.1"/>
    <property type="molecule type" value="Genomic_DNA"/>
</dbReference>
<name>A0A0M3ANT4_9SPHN</name>
<dbReference type="Proteomes" id="UP000033874">
    <property type="component" value="Unassembled WGS sequence"/>
</dbReference>
<proteinExistence type="predicted"/>
<dbReference type="SUPFAM" id="SSF53474">
    <property type="entry name" value="alpha/beta-Hydrolases"/>
    <property type="match status" value="1"/>
</dbReference>
<feature type="domain" description="AB hydrolase-1" evidence="1">
    <location>
        <begin position="25"/>
        <end position="180"/>
    </location>
</feature>
<dbReference type="InterPro" id="IPR029058">
    <property type="entry name" value="AB_hydrolase_fold"/>
</dbReference>
<comment type="caution">
    <text evidence="2">The sequence shown here is derived from an EMBL/GenBank/DDBJ whole genome shotgun (WGS) entry which is preliminary data.</text>
</comment>
<evidence type="ECO:0000259" key="1">
    <source>
        <dbReference type="Pfam" id="PF00561"/>
    </source>
</evidence>
<dbReference type="RefSeq" id="WP_046764330.1">
    <property type="nucleotide sequence ID" value="NZ_LBIC01000006.1"/>
</dbReference>
<dbReference type="InterPro" id="IPR000073">
    <property type="entry name" value="AB_hydrolase_1"/>
</dbReference>
<dbReference type="PRINTS" id="PR00111">
    <property type="entry name" value="ABHYDROLASE"/>
</dbReference>
<evidence type="ECO:0000313" key="2">
    <source>
        <dbReference type="EMBL" id="KKW91603.1"/>
    </source>
</evidence>
<accession>A0A0M3ANT4</accession>
<keyword evidence="3" id="KW-1185">Reference proteome</keyword>
<dbReference type="PANTHER" id="PTHR43798">
    <property type="entry name" value="MONOACYLGLYCEROL LIPASE"/>
    <property type="match status" value="1"/>
</dbReference>
<protein>
    <recommendedName>
        <fullName evidence="1">AB hydrolase-1 domain-containing protein</fullName>
    </recommendedName>
</protein>
<dbReference type="Pfam" id="PF00561">
    <property type="entry name" value="Abhydrolase_1"/>
    <property type="match status" value="1"/>
</dbReference>
<dbReference type="InterPro" id="IPR050266">
    <property type="entry name" value="AB_hydrolase_sf"/>
</dbReference>